<evidence type="ECO:0000256" key="1">
    <source>
        <dbReference type="ARBA" id="ARBA00022517"/>
    </source>
</evidence>
<dbReference type="InterPro" id="IPR020618">
    <property type="entry name" value="Adenyl_kinase_AK6"/>
</dbReference>
<proteinExistence type="inferred from homology"/>
<feature type="binding site" evidence="7">
    <location>
        <position position="10"/>
    </location>
    <ligand>
        <name>ATP</name>
        <dbReference type="ChEBI" id="CHEBI:30616"/>
    </ligand>
</feature>
<feature type="binding site" evidence="7">
    <location>
        <position position="13"/>
    </location>
    <ligand>
        <name>ATP</name>
        <dbReference type="ChEBI" id="CHEBI:30616"/>
    </ligand>
</feature>
<dbReference type="PANTHER" id="PTHR12595:SF0">
    <property type="entry name" value="ADENYLATE KINASE ISOENZYME 6"/>
    <property type="match status" value="1"/>
</dbReference>
<evidence type="ECO:0000256" key="5">
    <source>
        <dbReference type="ARBA" id="ARBA00022777"/>
    </source>
</evidence>
<evidence type="ECO:0000313" key="8">
    <source>
        <dbReference type="EMBL" id="KEQ56211.1"/>
    </source>
</evidence>
<dbReference type="HAMAP" id="MF_00039">
    <property type="entry name" value="Adenylate_kinase_AK6"/>
    <property type="match status" value="1"/>
</dbReference>
<dbReference type="AlphaFoldDB" id="A0A081RLY8"/>
<dbReference type="EMBL" id="JOKN01000028">
    <property type="protein sequence ID" value="KEQ56211.1"/>
    <property type="molecule type" value="Genomic_DNA"/>
</dbReference>
<keyword evidence="6 7" id="KW-0067">ATP-binding</keyword>
<evidence type="ECO:0000256" key="3">
    <source>
        <dbReference type="ARBA" id="ARBA00022679"/>
    </source>
</evidence>
<evidence type="ECO:0000256" key="2">
    <source>
        <dbReference type="ARBA" id="ARBA00022552"/>
    </source>
</evidence>
<feature type="region of interest" description="NMP" evidence="7">
    <location>
        <begin position="30"/>
        <end position="50"/>
    </location>
</feature>
<gene>
    <name evidence="8" type="ORF">AAA799N04_01377</name>
</gene>
<accession>A0A081RLY8</accession>
<keyword evidence="2 7" id="KW-0698">rRNA processing</keyword>
<dbReference type="Proteomes" id="UP000028059">
    <property type="component" value="Unassembled WGS sequence"/>
</dbReference>
<comment type="subunit">
    <text evidence="7">Interacts with uS11. Not a structural component of 40S pre-ribosomes, but transiently interacts with them by binding to uS11.</text>
</comment>
<dbReference type="GO" id="GO:0005524">
    <property type="term" value="F:ATP binding"/>
    <property type="evidence" value="ECO:0007669"/>
    <property type="project" value="UniProtKB-UniRule"/>
</dbReference>
<feature type="region of interest" description="LID" evidence="7">
    <location>
        <begin position="102"/>
        <end position="112"/>
    </location>
</feature>
<comment type="caution">
    <text evidence="7">Lacks conserved residue(s) required for the propagation of feature annotation.</text>
</comment>
<keyword evidence="4 7" id="KW-0547">Nucleotide-binding</keyword>
<organism evidence="8 9">
    <name type="scientific">Marine Group I thaumarchaeote SCGC AAA799-N04</name>
    <dbReference type="NCBI Taxonomy" id="1502293"/>
    <lineage>
        <taxon>Archaea</taxon>
        <taxon>Nitrososphaerota</taxon>
        <taxon>Marine Group I</taxon>
    </lineage>
</organism>
<protein>
    <recommendedName>
        <fullName evidence="7">Putative adenylate kinase</fullName>
        <shortName evidence="7">AK</shortName>
        <ecNumber evidence="7">2.7.4.3</ecNumber>
    </recommendedName>
    <alternativeName>
        <fullName evidence="7">ATP-AMP transphosphorylase</fullName>
    </alternativeName>
</protein>
<evidence type="ECO:0000256" key="4">
    <source>
        <dbReference type="ARBA" id="ARBA00022741"/>
    </source>
</evidence>
<keyword evidence="3 7" id="KW-0808">Transferase</keyword>
<evidence type="ECO:0000256" key="7">
    <source>
        <dbReference type="HAMAP-Rule" id="MF_00039"/>
    </source>
</evidence>
<comment type="function">
    <text evidence="7">Broad-specificity nucleoside monophosphate (NMP) kinase that catalyzes the reversible transfer of the terminal phosphate group between nucleoside triphosphates and monophosphates. Has also ATPase activity. Involved in the late maturation steps of the 30S ribosomal particles, specifically 16S rRNA maturation. While NMP activity is not required for ribosome maturation, ATPase activity is. Associates transiently with small ribosomal subunit protein uS11. ATP hydrolysis breaks the interaction with uS11. May temporarily remove uS11 from the ribosome to enable a conformational change of the ribosomal RNA that is needed for the final maturation step of the small ribosomal subunit.</text>
</comment>
<dbReference type="GO" id="GO:0016887">
    <property type="term" value="F:ATP hydrolysis activity"/>
    <property type="evidence" value="ECO:0007669"/>
    <property type="project" value="InterPro"/>
</dbReference>
<feature type="binding site" evidence="7">
    <location>
        <position position="15"/>
    </location>
    <ligand>
        <name>ATP</name>
        <dbReference type="ChEBI" id="CHEBI:30616"/>
    </ligand>
</feature>
<reference evidence="8 9" key="1">
    <citation type="submission" date="2014-06" db="EMBL/GenBank/DDBJ databases">
        <authorList>
            <person name="Ngugi D.K."/>
            <person name="Blom J."/>
            <person name="Alam I."/>
            <person name="Rashid M."/>
            <person name="Ba Alawi W."/>
            <person name="Zhang G."/>
            <person name="Hikmawan T."/>
            <person name="Guan Y."/>
            <person name="Antunes A."/>
            <person name="Siam R."/>
            <person name="ElDorry H."/>
            <person name="Bajic V."/>
            <person name="Stingl U."/>
        </authorList>
    </citation>
    <scope>NUCLEOTIDE SEQUENCE [LARGE SCALE GENOMIC DNA]</scope>
    <source>
        <strain evidence="8">SCGC AAA799-N04</strain>
    </source>
</reference>
<keyword evidence="9" id="KW-1185">Reference proteome</keyword>
<comment type="caution">
    <text evidence="8">The sequence shown here is derived from an EMBL/GenBank/DDBJ whole genome shotgun (WGS) entry which is preliminary data.</text>
</comment>
<dbReference type="SUPFAM" id="SSF52540">
    <property type="entry name" value="P-loop containing nucleoside triphosphate hydrolases"/>
    <property type="match status" value="1"/>
</dbReference>
<name>A0A081RLY8_9ARCH</name>
<evidence type="ECO:0000256" key="6">
    <source>
        <dbReference type="ARBA" id="ARBA00022840"/>
    </source>
</evidence>
<evidence type="ECO:0000313" key="9">
    <source>
        <dbReference type="Proteomes" id="UP000028059"/>
    </source>
</evidence>
<dbReference type="InterPro" id="IPR027417">
    <property type="entry name" value="P-loop_NTPase"/>
</dbReference>
<dbReference type="PANTHER" id="PTHR12595">
    <property type="entry name" value="POS9-ACTIVATING FACTOR FAP7-RELATED"/>
    <property type="match status" value="1"/>
</dbReference>
<dbReference type="PATRIC" id="fig|1502293.3.peg.1278"/>
<sequence length="182" mass="20574">MSIVITGTPGVGKHTIGEKLAQKSKLDIIDINEIAKNSGLFEQNDESNDIDTEKLQEIIKEKISNKCIIIGHLAPYVLEKDKISMVIVLRRNPYDLIKVYDERGYSDKKSKENASSEVLGVITYDAKNQFQDKVVQINVTERTIQEVLEKVESVISGNTNSEEVDWLDLVTTNNDLKKFFVD</sequence>
<dbReference type="Pfam" id="PF13238">
    <property type="entry name" value="AAA_18"/>
    <property type="match status" value="1"/>
</dbReference>
<comment type="catalytic activity">
    <reaction evidence="7">
        <text>ATP + H2O = ADP + phosphate + H(+)</text>
        <dbReference type="Rhea" id="RHEA:13065"/>
        <dbReference type="ChEBI" id="CHEBI:15377"/>
        <dbReference type="ChEBI" id="CHEBI:15378"/>
        <dbReference type="ChEBI" id="CHEBI:30616"/>
        <dbReference type="ChEBI" id="CHEBI:43474"/>
        <dbReference type="ChEBI" id="CHEBI:456216"/>
    </reaction>
</comment>
<dbReference type="GO" id="GO:0042274">
    <property type="term" value="P:ribosomal small subunit biogenesis"/>
    <property type="evidence" value="ECO:0007669"/>
    <property type="project" value="UniProtKB-UniRule"/>
</dbReference>
<keyword evidence="1 7" id="KW-0690">Ribosome biogenesis</keyword>
<feature type="binding site" evidence="7">
    <location>
        <position position="12"/>
    </location>
    <ligand>
        <name>ATP</name>
        <dbReference type="ChEBI" id="CHEBI:30616"/>
    </ligand>
</feature>
<dbReference type="GO" id="GO:0004017">
    <property type="term" value="F:AMP kinase activity"/>
    <property type="evidence" value="ECO:0007669"/>
    <property type="project" value="UniProtKB-UniRule"/>
</dbReference>
<comment type="similarity">
    <text evidence="7">Belongs to the adenylate kinase family. AK6 subfamily.</text>
</comment>
<feature type="binding site" evidence="7">
    <location>
        <position position="103"/>
    </location>
    <ligand>
        <name>ATP</name>
        <dbReference type="ChEBI" id="CHEBI:30616"/>
    </ligand>
</feature>
<dbReference type="GO" id="GO:0006364">
    <property type="term" value="P:rRNA processing"/>
    <property type="evidence" value="ECO:0007669"/>
    <property type="project" value="UniProtKB-KW"/>
</dbReference>
<dbReference type="Gene3D" id="3.40.50.300">
    <property type="entry name" value="P-loop containing nucleotide triphosphate hydrolases"/>
    <property type="match status" value="1"/>
</dbReference>
<dbReference type="EC" id="2.7.4.3" evidence="7"/>
<keyword evidence="5 7" id="KW-0418">Kinase</keyword>
<comment type="catalytic activity">
    <reaction evidence="7">
        <text>AMP + ATP = 2 ADP</text>
        <dbReference type="Rhea" id="RHEA:12973"/>
        <dbReference type="ChEBI" id="CHEBI:30616"/>
        <dbReference type="ChEBI" id="CHEBI:456215"/>
        <dbReference type="ChEBI" id="CHEBI:456216"/>
        <dbReference type="EC" id="2.7.4.3"/>
    </reaction>
</comment>